<organism evidence="1 2">
    <name type="scientific">Parabacteroides distasonis</name>
    <dbReference type="NCBI Taxonomy" id="823"/>
    <lineage>
        <taxon>Bacteria</taxon>
        <taxon>Pseudomonadati</taxon>
        <taxon>Bacteroidota</taxon>
        <taxon>Bacteroidia</taxon>
        <taxon>Bacteroidales</taxon>
        <taxon>Tannerellaceae</taxon>
        <taxon>Parabacteroides</taxon>
    </lineage>
</organism>
<gene>
    <name evidence="1" type="ORF">D7V78_10825</name>
</gene>
<proteinExistence type="predicted"/>
<dbReference type="OrthoDB" id="9900207at2"/>
<evidence type="ECO:0000313" key="1">
    <source>
        <dbReference type="EMBL" id="RLT73412.1"/>
    </source>
</evidence>
<protein>
    <submittedName>
        <fullName evidence="1">Uncharacterized protein</fullName>
    </submittedName>
</protein>
<dbReference type="Proteomes" id="UP000278164">
    <property type="component" value="Unassembled WGS sequence"/>
</dbReference>
<dbReference type="AlphaFoldDB" id="A0A3L7ZR57"/>
<reference evidence="1 2" key="1">
    <citation type="submission" date="2018-09" db="EMBL/GenBank/DDBJ databases">
        <title>Murine metabolic-syndrome-specific gut microbial biobank.</title>
        <authorList>
            <person name="Liu C."/>
        </authorList>
    </citation>
    <scope>NUCLEOTIDE SEQUENCE [LARGE SCALE GENOMIC DNA]</scope>
    <source>
        <strain evidence="1 2">8-P5</strain>
    </source>
</reference>
<name>A0A3L7ZR57_PARDI</name>
<dbReference type="EMBL" id="RAYI01000018">
    <property type="protein sequence ID" value="RLT73412.1"/>
    <property type="molecule type" value="Genomic_DNA"/>
</dbReference>
<accession>A0A3L7ZR57</accession>
<sequence length="124" mass="13870">MHNAKIKSETFIFCFGARGKSGLHARLLRGIRPEGVEIVRKTSRFSLATCPFFPVDLLKNECGAWLKIRWVKGFLFASLSLSASGSPKEKEVRPECRGGRGCHGRVKIEVRADRYPSRTCGDET</sequence>
<evidence type="ECO:0000313" key="2">
    <source>
        <dbReference type="Proteomes" id="UP000278164"/>
    </source>
</evidence>
<comment type="caution">
    <text evidence="1">The sequence shown here is derived from an EMBL/GenBank/DDBJ whole genome shotgun (WGS) entry which is preliminary data.</text>
</comment>